<evidence type="ECO:0000313" key="3">
    <source>
        <dbReference type="EMBL" id="KAF7845683.1"/>
    </source>
</evidence>
<comment type="similarity">
    <text evidence="1">Belongs to the short-chain dehydrogenases/reductases (SDR) family.</text>
</comment>
<dbReference type="Gramene" id="rna-gnl|WGS:JABURB|Cocit.L1243.1">
    <property type="protein sequence ID" value="cds-KAF7845683.1"/>
    <property type="gene ID" value="gene-BT93_L1243"/>
</dbReference>
<keyword evidence="2" id="KW-0560">Oxidoreductase</keyword>
<accession>A0A8T0CEH2</accession>
<dbReference type="EMBL" id="MU102905">
    <property type="protein sequence ID" value="KAF7845683.1"/>
    <property type="molecule type" value="Genomic_DNA"/>
</dbReference>
<evidence type="ECO:0000256" key="1">
    <source>
        <dbReference type="ARBA" id="ARBA00006484"/>
    </source>
</evidence>
<dbReference type="InterPro" id="IPR002347">
    <property type="entry name" value="SDR_fam"/>
</dbReference>
<dbReference type="Proteomes" id="UP000806378">
    <property type="component" value="Unassembled WGS sequence"/>
</dbReference>
<dbReference type="AlphaFoldDB" id="A0A8T0CEH2"/>
<dbReference type="InterPro" id="IPR036291">
    <property type="entry name" value="NAD(P)-bd_dom_sf"/>
</dbReference>
<evidence type="ECO:0000313" key="4">
    <source>
        <dbReference type="Proteomes" id="UP000806378"/>
    </source>
</evidence>
<dbReference type="SUPFAM" id="SSF51735">
    <property type="entry name" value="NAD(P)-binding Rossmann-fold domains"/>
    <property type="match status" value="1"/>
</dbReference>
<dbReference type="Pfam" id="PF00106">
    <property type="entry name" value="adh_short"/>
    <property type="match status" value="1"/>
</dbReference>
<dbReference type="PRINTS" id="PR00081">
    <property type="entry name" value="GDHRDH"/>
</dbReference>
<evidence type="ECO:0000256" key="2">
    <source>
        <dbReference type="ARBA" id="ARBA00023002"/>
    </source>
</evidence>
<protein>
    <submittedName>
        <fullName evidence="3">Uncharacterized protein</fullName>
    </submittedName>
</protein>
<dbReference type="PANTHER" id="PTHR43180">
    <property type="entry name" value="3-OXOACYL-(ACYL-CARRIER-PROTEIN) REDUCTASE (AFU_ORTHOLOGUE AFUA_6G11210)"/>
    <property type="match status" value="1"/>
</dbReference>
<keyword evidence="4" id="KW-1185">Reference proteome</keyword>
<gene>
    <name evidence="3" type="ORF">BT93_L1243</name>
</gene>
<name>A0A8T0CEH2_CORYI</name>
<dbReference type="PANTHER" id="PTHR43180:SF31">
    <property type="entry name" value="CHAIN DEHYDROGENASE_REDUCTASE, PUTATIVE (AFU_ORTHOLOGUE AFUA_2G16570)-RELATED"/>
    <property type="match status" value="1"/>
</dbReference>
<sequence>MANKDPFDASHAIQASEGFDTKRLRSKSIVITGGASGIGEAAVRAFAKAGAFVTFGDISQDRGSSLAEELGKSVAFVPCDVTNWNDQIRLFRCAVDNSPDQSIDVVFANAGVAIPDGRLDAIDDDGEPTEPDVKGIRINLVAVLYTAKLAKWHFRQSRSGDGCLIMTSSLAGYWDHQGMVPYAATKWGVRGTMRALRQDSGMRVNIIAPWFIRTPIVSEEAWIGIEEMTAPVFAEVEDAATAVLHLACDEEANGKSSEPSMVVLMLMVGIGRSLAVVPRSYVTEGYMDLGARDAWDIENIAQEHHWVVKM</sequence>
<dbReference type="GO" id="GO:0016491">
    <property type="term" value="F:oxidoreductase activity"/>
    <property type="evidence" value="ECO:0007669"/>
    <property type="project" value="UniProtKB-KW"/>
</dbReference>
<organism evidence="3 4">
    <name type="scientific">Corymbia citriodora subsp. variegata</name>
    <dbReference type="NCBI Taxonomy" id="360336"/>
    <lineage>
        <taxon>Eukaryota</taxon>
        <taxon>Viridiplantae</taxon>
        <taxon>Streptophyta</taxon>
        <taxon>Embryophyta</taxon>
        <taxon>Tracheophyta</taxon>
        <taxon>Spermatophyta</taxon>
        <taxon>Magnoliopsida</taxon>
        <taxon>eudicotyledons</taxon>
        <taxon>Gunneridae</taxon>
        <taxon>Pentapetalae</taxon>
        <taxon>rosids</taxon>
        <taxon>malvids</taxon>
        <taxon>Myrtales</taxon>
        <taxon>Myrtaceae</taxon>
        <taxon>Myrtoideae</taxon>
        <taxon>Eucalypteae</taxon>
        <taxon>Corymbia</taxon>
    </lineage>
</organism>
<proteinExistence type="inferred from homology"/>
<dbReference type="Gene3D" id="3.40.50.720">
    <property type="entry name" value="NAD(P)-binding Rossmann-like Domain"/>
    <property type="match status" value="1"/>
</dbReference>
<dbReference type="OrthoDB" id="37659at2759"/>
<reference evidence="3" key="1">
    <citation type="submission" date="2020-05" db="EMBL/GenBank/DDBJ databases">
        <title>WGS assembly of Corymbia citriodora subspecies variegata.</title>
        <authorList>
            <person name="Barry K."/>
            <person name="Hundley H."/>
            <person name="Shu S."/>
            <person name="Jenkins J."/>
            <person name="Grimwood J."/>
            <person name="Baten A."/>
        </authorList>
    </citation>
    <scope>NUCLEOTIDE SEQUENCE</scope>
    <source>
        <strain evidence="3">CV2-018</strain>
    </source>
</reference>
<comment type="caution">
    <text evidence="3">The sequence shown here is derived from an EMBL/GenBank/DDBJ whole genome shotgun (WGS) entry which is preliminary data.</text>
</comment>